<name>A0A7U2I3X2_PHANO</name>
<gene>
    <name evidence="1" type="ORF">JI435_093680</name>
</gene>
<sequence length="215" mass="25127">MPLNLPALHSLLAFIYHSTMPAKALRTHYKIKHLYNDMEPFKLERDKIKTLITPTMDPAWTKKRKEIIENLQAIHMIAYRDTTIRDPIRVMQIERLAIRAINGMLEEDNQRGFFIQGLYHGPRSAGHQRVRAHLAKTPVERLWWMSVIVRTAVCWNLSKEILNLGITKDCSDARAVLEEAYDVVAMMRVMPTEAPQSSYLCRFYCLLMQLISWIF</sequence>
<organism evidence="1 2">
    <name type="scientific">Phaeosphaeria nodorum (strain SN15 / ATCC MYA-4574 / FGSC 10173)</name>
    <name type="common">Glume blotch fungus</name>
    <name type="synonym">Parastagonospora nodorum</name>
    <dbReference type="NCBI Taxonomy" id="321614"/>
    <lineage>
        <taxon>Eukaryota</taxon>
        <taxon>Fungi</taxon>
        <taxon>Dikarya</taxon>
        <taxon>Ascomycota</taxon>
        <taxon>Pezizomycotina</taxon>
        <taxon>Dothideomycetes</taxon>
        <taxon>Pleosporomycetidae</taxon>
        <taxon>Pleosporales</taxon>
        <taxon>Pleosporineae</taxon>
        <taxon>Phaeosphaeriaceae</taxon>
        <taxon>Parastagonospora</taxon>
    </lineage>
</organism>
<evidence type="ECO:0000313" key="2">
    <source>
        <dbReference type="Proteomes" id="UP000663193"/>
    </source>
</evidence>
<proteinExistence type="predicted"/>
<dbReference type="AlphaFoldDB" id="A0A7U2I3X2"/>
<dbReference type="Proteomes" id="UP000663193">
    <property type="component" value="Chromosome 11"/>
</dbReference>
<evidence type="ECO:0000313" key="1">
    <source>
        <dbReference type="EMBL" id="QRD00844.1"/>
    </source>
</evidence>
<accession>A0A7U2I3X2</accession>
<keyword evidence="2" id="KW-1185">Reference proteome</keyword>
<dbReference type="VEuPathDB" id="FungiDB:JI435_093680"/>
<dbReference type="EMBL" id="CP069033">
    <property type="protein sequence ID" value="QRD00844.1"/>
    <property type="molecule type" value="Genomic_DNA"/>
</dbReference>
<protein>
    <submittedName>
        <fullName evidence="1">Uncharacterized protein</fullName>
    </submittedName>
</protein>
<reference evidence="2" key="1">
    <citation type="journal article" date="2021" name="BMC Genomics">
        <title>Chromosome-level genome assembly and manually-curated proteome of model necrotroph Parastagonospora nodorum Sn15 reveals a genome-wide trove of candidate effector homologs, and redundancy of virulence-related functions within an accessory chromosome.</title>
        <authorList>
            <person name="Bertazzoni S."/>
            <person name="Jones D.A.B."/>
            <person name="Phan H.T."/>
            <person name="Tan K.-C."/>
            <person name="Hane J.K."/>
        </authorList>
    </citation>
    <scope>NUCLEOTIDE SEQUENCE [LARGE SCALE GENOMIC DNA]</scope>
    <source>
        <strain evidence="2">SN15 / ATCC MYA-4574 / FGSC 10173)</strain>
    </source>
</reference>